<protein>
    <submittedName>
        <fullName evidence="2">Uncharacterized protein</fullName>
    </submittedName>
</protein>
<feature type="non-terminal residue" evidence="2">
    <location>
        <position position="1"/>
    </location>
</feature>
<evidence type="ECO:0000313" key="3">
    <source>
        <dbReference type="Proteomes" id="UP000265520"/>
    </source>
</evidence>
<feature type="region of interest" description="Disordered" evidence="1">
    <location>
        <begin position="50"/>
        <end position="72"/>
    </location>
</feature>
<sequence>INEDEINAKIAGDALGSLTKAVPQADVAPDASTSLARGQHTLDVKENAVTSYIEPEKDGSENIAEEDVVNDE</sequence>
<name>A0A392VAE2_9FABA</name>
<organism evidence="2 3">
    <name type="scientific">Trifolium medium</name>
    <dbReference type="NCBI Taxonomy" id="97028"/>
    <lineage>
        <taxon>Eukaryota</taxon>
        <taxon>Viridiplantae</taxon>
        <taxon>Streptophyta</taxon>
        <taxon>Embryophyta</taxon>
        <taxon>Tracheophyta</taxon>
        <taxon>Spermatophyta</taxon>
        <taxon>Magnoliopsida</taxon>
        <taxon>eudicotyledons</taxon>
        <taxon>Gunneridae</taxon>
        <taxon>Pentapetalae</taxon>
        <taxon>rosids</taxon>
        <taxon>fabids</taxon>
        <taxon>Fabales</taxon>
        <taxon>Fabaceae</taxon>
        <taxon>Papilionoideae</taxon>
        <taxon>50 kb inversion clade</taxon>
        <taxon>NPAAA clade</taxon>
        <taxon>Hologalegina</taxon>
        <taxon>IRL clade</taxon>
        <taxon>Trifolieae</taxon>
        <taxon>Trifolium</taxon>
    </lineage>
</organism>
<dbReference type="Proteomes" id="UP000265520">
    <property type="component" value="Unassembled WGS sequence"/>
</dbReference>
<keyword evidence="3" id="KW-1185">Reference proteome</keyword>
<accession>A0A392VAE2</accession>
<comment type="caution">
    <text evidence="2">The sequence shown here is derived from an EMBL/GenBank/DDBJ whole genome shotgun (WGS) entry which is preliminary data.</text>
</comment>
<evidence type="ECO:0000256" key="1">
    <source>
        <dbReference type="SAM" id="MobiDB-lite"/>
    </source>
</evidence>
<dbReference type="EMBL" id="LXQA011076248">
    <property type="protein sequence ID" value="MCI83825.1"/>
    <property type="molecule type" value="Genomic_DNA"/>
</dbReference>
<dbReference type="AlphaFoldDB" id="A0A392VAE2"/>
<evidence type="ECO:0000313" key="2">
    <source>
        <dbReference type="EMBL" id="MCI83825.1"/>
    </source>
</evidence>
<feature type="non-terminal residue" evidence="2">
    <location>
        <position position="72"/>
    </location>
</feature>
<feature type="compositionally biased region" description="Acidic residues" evidence="1">
    <location>
        <begin position="63"/>
        <end position="72"/>
    </location>
</feature>
<proteinExistence type="predicted"/>
<reference evidence="2 3" key="1">
    <citation type="journal article" date="2018" name="Front. Plant Sci.">
        <title>Red Clover (Trifolium pratense) and Zigzag Clover (T. medium) - A Picture of Genomic Similarities and Differences.</title>
        <authorList>
            <person name="Dluhosova J."/>
            <person name="Istvanek J."/>
            <person name="Nedelnik J."/>
            <person name="Repkova J."/>
        </authorList>
    </citation>
    <scope>NUCLEOTIDE SEQUENCE [LARGE SCALE GENOMIC DNA]</scope>
    <source>
        <strain evidence="3">cv. 10/8</strain>
        <tissue evidence="2">Leaf</tissue>
    </source>
</reference>